<comment type="caution">
    <text evidence="1">The sequence shown here is derived from an EMBL/GenBank/DDBJ whole genome shotgun (WGS) entry which is preliminary data.</text>
</comment>
<accession>A0A811URK3</accession>
<name>A0A811URK3_CERCA</name>
<sequence>MNPSAFEFQTDMVLTAKVDCSKRPMTRNKFDKHYDELYKIGSILSMLKDKFISFLMKNTKMLMSN</sequence>
<keyword evidence="2" id="KW-1185">Reference proteome</keyword>
<organism evidence="1 2">
    <name type="scientific">Ceratitis capitata</name>
    <name type="common">Mediterranean fruit fly</name>
    <name type="synonym">Tephritis capitata</name>
    <dbReference type="NCBI Taxonomy" id="7213"/>
    <lineage>
        <taxon>Eukaryota</taxon>
        <taxon>Metazoa</taxon>
        <taxon>Ecdysozoa</taxon>
        <taxon>Arthropoda</taxon>
        <taxon>Hexapoda</taxon>
        <taxon>Insecta</taxon>
        <taxon>Pterygota</taxon>
        <taxon>Neoptera</taxon>
        <taxon>Endopterygota</taxon>
        <taxon>Diptera</taxon>
        <taxon>Brachycera</taxon>
        <taxon>Muscomorpha</taxon>
        <taxon>Tephritoidea</taxon>
        <taxon>Tephritidae</taxon>
        <taxon>Ceratitis</taxon>
        <taxon>Ceratitis</taxon>
    </lineage>
</organism>
<evidence type="ECO:0000313" key="2">
    <source>
        <dbReference type="Proteomes" id="UP000606786"/>
    </source>
</evidence>
<proteinExistence type="predicted"/>
<reference evidence="1" key="1">
    <citation type="submission" date="2020-11" db="EMBL/GenBank/DDBJ databases">
        <authorList>
            <person name="Whitehead M."/>
        </authorList>
    </citation>
    <scope>NUCLEOTIDE SEQUENCE</scope>
    <source>
        <strain evidence="1">EGII</strain>
    </source>
</reference>
<gene>
    <name evidence="1" type="ORF">CCAP1982_LOCUS9838</name>
</gene>
<evidence type="ECO:0000313" key="1">
    <source>
        <dbReference type="EMBL" id="CAD7001341.1"/>
    </source>
</evidence>
<dbReference type="Proteomes" id="UP000606786">
    <property type="component" value="Unassembled WGS sequence"/>
</dbReference>
<dbReference type="EMBL" id="CAJHJT010000023">
    <property type="protein sequence ID" value="CAD7001341.1"/>
    <property type="molecule type" value="Genomic_DNA"/>
</dbReference>
<protein>
    <submittedName>
        <fullName evidence="1">(Mediterranean fruit fly) hypothetical protein</fullName>
    </submittedName>
</protein>
<dbReference type="AlphaFoldDB" id="A0A811URK3"/>